<dbReference type="InterPro" id="IPR000073">
    <property type="entry name" value="AB_hydrolase_1"/>
</dbReference>
<keyword evidence="1" id="KW-1133">Transmembrane helix</keyword>
<dbReference type="EMBL" id="JAOPGA020001789">
    <property type="protein sequence ID" value="KAL0491361.1"/>
    <property type="molecule type" value="Genomic_DNA"/>
</dbReference>
<dbReference type="Pfam" id="PF12697">
    <property type="entry name" value="Abhydrolase_6"/>
    <property type="match status" value="1"/>
</dbReference>
<accession>A0AAW2ZRK5</accession>
<keyword evidence="1" id="KW-0472">Membrane</keyword>
<protein>
    <recommendedName>
        <fullName evidence="2">AB hydrolase-1 domain-containing protein</fullName>
    </recommendedName>
</protein>
<organism evidence="3 4">
    <name type="scientific">Acrasis kona</name>
    <dbReference type="NCBI Taxonomy" id="1008807"/>
    <lineage>
        <taxon>Eukaryota</taxon>
        <taxon>Discoba</taxon>
        <taxon>Heterolobosea</taxon>
        <taxon>Tetramitia</taxon>
        <taxon>Eutetramitia</taxon>
        <taxon>Acrasidae</taxon>
        <taxon>Acrasis</taxon>
    </lineage>
</organism>
<feature type="domain" description="AB hydrolase-1" evidence="2">
    <location>
        <begin position="109"/>
        <end position="261"/>
    </location>
</feature>
<dbReference type="Gene3D" id="3.40.50.1820">
    <property type="entry name" value="alpha/beta hydrolase"/>
    <property type="match status" value="1"/>
</dbReference>
<evidence type="ECO:0000259" key="2">
    <source>
        <dbReference type="Pfam" id="PF12697"/>
    </source>
</evidence>
<reference evidence="3 4" key="1">
    <citation type="submission" date="2024-03" db="EMBL/GenBank/DDBJ databases">
        <title>The Acrasis kona genome and developmental transcriptomes reveal deep origins of eukaryotic multicellular pathways.</title>
        <authorList>
            <person name="Sheikh S."/>
            <person name="Fu C.-J."/>
            <person name="Brown M.W."/>
            <person name="Baldauf S.L."/>
        </authorList>
    </citation>
    <scope>NUCLEOTIDE SEQUENCE [LARGE SCALE GENOMIC DNA]</scope>
    <source>
        <strain evidence="3 4">ATCC MYA-3509</strain>
    </source>
</reference>
<dbReference type="InterPro" id="IPR029058">
    <property type="entry name" value="AB_hydrolase_fold"/>
</dbReference>
<sequence>MGKTKEVKEALKAEKDEEVVVKQALSDKLLSYAQHALYTLIAILLFGFLSNRTLLVFEKNTIHKSGQTLKTDHVSSVDTYWQCESKYDQYERVVYFEPAEAGSHASFSKLTQSLLSSESPKYRVCSYDRPGRGFSGDYTRAQLPQNETVAEWDRFVNEVLIDGTRTVYSALKDTSKSQGDNVKHILVAHSYGANIALASLDPAFFDKVILIDPILNEVIEERKRKDIKIGLFLSLSGLTRFPQHTTMVKRYLSESYSWFSLASVSNYDHDTPKHDKKLTSYNMRSQRTFDGATLELSALPYINNHLNTKKIGKHSLRVIHTEEQERLKLNGSGDILKGVYARVLQDKETIENVVKEELTKV</sequence>
<proteinExistence type="predicted"/>
<evidence type="ECO:0000313" key="3">
    <source>
        <dbReference type="EMBL" id="KAL0491361.1"/>
    </source>
</evidence>
<evidence type="ECO:0000256" key="1">
    <source>
        <dbReference type="SAM" id="Phobius"/>
    </source>
</evidence>
<comment type="caution">
    <text evidence="3">The sequence shown here is derived from an EMBL/GenBank/DDBJ whole genome shotgun (WGS) entry which is preliminary data.</text>
</comment>
<name>A0AAW2ZRK5_9EUKA</name>
<gene>
    <name evidence="3" type="ORF">AKO1_009877</name>
</gene>
<dbReference type="AlphaFoldDB" id="A0AAW2ZRK5"/>
<feature type="transmembrane region" description="Helical" evidence="1">
    <location>
        <begin position="36"/>
        <end position="57"/>
    </location>
</feature>
<dbReference type="Proteomes" id="UP001431209">
    <property type="component" value="Unassembled WGS sequence"/>
</dbReference>
<keyword evidence="4" id="KW-1185">Reference proteome</keyword>
<keyword evidence="1" id="KW-0812">Transmembrane</keyword>
<evidence type="ECO:0000313" key="4">
    <source>
        <dbReference type="Proteomes" id="UP001431209"/>
    </source>
</evidence>
<dbReference type="SUPFAM" id="SSF53474">
    <property type="entry name" value="alpha/beta-Hydrolases"/>
    <property type="match status" value="1"/>
</dbReference>